<organism evidence="1">
    <name type="scientific">Podoviridae sp. ctzMH52</name>
    <dbReference type="NCBI Taxonomy" id="2826596"/>
    <lineage>
        <taxon>Viruses</taxon>
        <taxon>Duplodnaviria</taxon>
        <taxon>Heunggongvirae</taxon>
        <taxon>Uroviricota</taxon>
        <taxon>Caudoviricetes</taxon>
    </lineage>
</organism>
<protein>
    <submittedName>
        <fullName evidence="1">Uncharacterized protein</fullName>
    </submittedName>
</protein>
<accession>A0A8S5N2V1</accession>
<dbReference type="EMBL" id="BK015048">
    <property type="protein sequence ID" value="DAD88808.1"/>
    <property type="molecule type" value="Genomic_DNA"/>
</dbReference>
<sequence length="56" mass="6419">MVLQREQHRLEHECEHRLPPPCRPRSARASPCRLAEILPTGRGLVSPNRPSGRAWI</sequence>
<evidence type="ECO:0000313" key="1">
    <source>
        <dbReference type="EMBL" id="DAD88808.1"/>
    </source>
</evidence>
<name>A0A8S5N2V1_9CAUD</name>
<proteinExistence type="predicted"/>
<reference evidence="1" key="1">
    <citation type="journal article" date="2021" name="Proc. Natl. Acad. Sci. U.S.A.">
        <title>A Catalog of Tens of Thousands of Viruses from Human Metagenomes Reveals Hidden Associations with Chronic Diseases.</title>
        <authorList>
            <person name="Tisza M.J."/>
            <person name="Buck C.B."/>
        </authorList>
    </citation>
    <scope>NUCLEOTIDE SEQUENCE</scope>
    <source>
        <strain evidence="1">CtzMH52</strain>
    </source>
</reference>